<comment type="similarity">
    <text evidence="1 2">Belongs to the UPF0102 family.</text>
</comment>
<dbReference type="InterPro" id="IPR011856">
    <property type="entry name" value="tRNA_endonuc-like_dom_sf"/>
</dbReference>
<evidence type="ECO:0000256" key="2">
    <source>
        <dbReference type="HAMAP-Rule" id="MF_00048"/>
    </source>
</evidence>
<gene>
    <name evidence="3" type="ORF">C7459_10996</name>
</gene>
<keyword evidence="3" id="KW-0255">Endonuclease</keyword>
<dbReference type="SUPFAM" id="SSF52980">
    <property type="entry name" value="Restriction endonuclease-like"/>
    <property type="match status" value="1"/>
</dbReference>
<keyword evidence="3" id="KW-0378">Hydrolase</keyword>
<comment type="caution">
    <text evidence="3">The sequence shown here is derived from an EMBL/GenBank/DDBJ whole genome shotgun (WGS) entry which is preliminary data.</text>
</comment>
<dbReference type="CDD" id="cd20736">
    <property type="entry name" value="PoNe_Nuclease"/>
    <property type="match status" value="1"/>
</dbReference>
<organism evidence="3 4">
    <name type="scientific">Tumebacillus permanentifrigoris</name>
    <dbReference type="NCBI Taxonomy" id="378543"/>
    <lineage>
        <taxon>Bacteria</taxon>
        <taxon>Bacillati</taxon>
        <taxon>Bacillota</taxon>
        <taxon>Bacilli</taxon>
        <taxon>Bacillales</taxon>
        <taxon>Alicyclobacillaceae</taxon>
        <taxon>Tumebacillus</taxon>
    </lineage>
</organism>
<accession>A0A316D9G9</accession>
<name>A0A316D9G9_9BACL</name>
<evidence type="ECO:0000256" key="1">
    <source>
        <dbReference type="ARBA" id="ARBA00006738"/>
    </source>
</evidence>
<proteinExistence type="inferred from homology"/>
<dbReference type="Gene3D" id="3.40.1350.10">
    <property type="match status" value="1"/>
</dbReference>
<dbReference type="AlphaFoldDB" id="A0A316D9G9"/>
<dbReference type="InterPro" id="IPR003509">
    <property type="entry name" value="UPF0102_YraN-like"/>
</dbReference>
<dbReference type="PANTHER" id="PTHR34039:SF1">
    <property type="entry name" value="UPF0102 PROTEIN YRAN"/>
    <property type="match status" value="1"/>
</dbReference>
<dbReference type="RefSeq" id="WP_109689423.1">
    <property type="nucleotide sequence ID" value="NZ_QGGL01000009.1"/>
</dbReference>
<dbReference type="NCBIfam" id="NF009150">
    <property type="entry name" value="PRK12497.1-3"/>
    <property type="match status" value="1"/>
</dbReference>
<dbReference type="GO" id="GO:0004519">
    <property type="term" value="F:endonuclease activity"/>
    <property type="evidence" value="ECO:0007669"/>
    <property type="project" value="UniProtKB-KW"/>
</dbReference>
<dbReference type="GO" id="GO:0003676">
    <property type="term" value="F:nucleic acid binding"/>
    <property type="evidence" value="ECO:0007669"/>
    <property type="project" value="InterPro"/>
</dbReference>
<keyword evidence="4" id="KW-1185">Reference proteome</keyword>
<protein>
    <recommendedName>
        <fullName evidence="2">UPF0102 protein C7459_10996</fullName>
    </recommendedName>
</protein>
<dbReference type="Proteomes" id="UP000245634">
    <property type="component" value="Unassembled WGS sequence"/>
</dbReference>
<dbReference type="HAMAP" id="MF_00048">
    <property type="entry name" value="UPF0102"/>
    <property type="match status" value="1"/>
</dbReference>
<dbReference type="NCBIfam" id="TIGR00252">
    <property type="entry name" value="YraN family protein"/>
    <property type="match status" value="1"/>
</dbReference>
<dbReference type="Pfam" id="PF02021">
    <property type="entry name" value="UPF0102"/>
    <property type="match status" value="1"/>
</dbReference>
<dbReference type="EMBL" id="QGGL01000009">
    <property type="protein sequence ID" value="PWK12744.1"/>
    <property type="molecule type" value="Genomic_DNA"/>
</dbReference>
<dbReference type="OrthoDB" id="9802516at2"/>
<reference evidence="3 4" key="1">
    <citation type="submission" date="2018-05" db="EMBL/GenBank/DDBJ databases">
        <title>Genomic Encyclopedia of Type Strains, Phase IV (KMG-IV): sequencing the most valuable type-strain genomes for metagenomic binning, comparative biology and taxonomic classification.</title>
        <authorList>
            <person name="Goeker M."/>
        </authorList>
    </citation>
    <scope>NUCLEOTIDE SEQUENCE [LARGE SCALE GENOMIC DNA]</scope>
    <source>
        <strain evidence="3 4">DSM 18773</strain>
    </source>
</reference>
<dbReference type="NCBIfam" id="NF009154">
    <property type="entry name" value="PRK12497.3-3"/>
    <property type="match status" value="1"/>
</dbReference>
<dbReference type="PANTHER" id="PTHR34039">
    <property type="entry name" value="UPF0102 PROTEIN YRAN"/>
    <property type="match status" value="1"/>
</dbReference>
<keyword evidence="3" id="KW-0540">Nuclease</keyword>
<evidence type="ECO:0000313" key="3">
    <source>
        <dbReference type="EMBL" id="PWK12744.1"/>
    </source>
</evidence>
<sequence>MTIQTRTDRSKQSRDHRKQLGDFGEQVAADYLLQHGYTILDRNWRRRGGELDLVVQIGQALVFVEVRTRSTRTHGTAEESVDGRKQRQVRKIAAQYLSEMAPSTYFRELRFDVVTVYVERSTQRVRTLQHLEHAF</sequence>
<evidence type="ECO:0000313" key="4">
    <source>
        <dbReference type="Proteomes" id="UP000245634"/>
    </source>
</evidence>
<dbReference type="InterPro" id="IPR011335">
    <property type="entry name" value="Restrct_endonuc-II-like"/>
</dbReference>